<organism evidence="8 9">
    <name type="scientific">Rhizobium mongolense</name>
    <dbReference type="NCBI Taxonomy" id="57676"/>
    <lineage>
        <taxon>Bacteria</taxon>
        <taxon>Pseudomonadati</taxon>
        <taxon>Pseudomonadota</taxon>
        <taxon>Alphaproteobacteria</taxon>
        <taxon>Hyphomicrobiales</taxon>
        <taxon>Rhizobiaceae</taxon>
        <taxon>Rhizobium/Agrobacterium group</taxon>
        <taxon>Rhizobium</taxon>
    </lineage>
</organism>
<comment type="caution">
    <text evidence="8">The sequence shown here is derived from an EMBL/GenBank/DDBJ whole genome shotgun (WGS) entry which is preliminary data.</text>
</comment>
<dbReference type="Proteomes" id="UP000533641">
    <property type="component" value="Unassembled WGS sequence"/>
</dbReference>
<keyword evidence="5" id="KW-0808">Transferase</keyword>
<comment type="function">
    <text evidence="1">This protein is a Fe-Mo-cofactor biosynthetic component.</text>
</comment>
<evidence type="ECO:0000259" key="7">
    <source>
        <dbReference type="PROSITE" id="PS50991"/>
    </source>
</evidence>
<comment type="catalytic activity">
    <reaction evidence="6">
        <text>acetyl-CoA + 2-oxoglutarate + H2O = (2R)-homocitrate + CoA + H(+)</text>
        <dbReference type="Rhea" id="RHEA:12929"/>
        <dbReference type="ChEBI" id="CHEBI:15377"/>
        <dbReference type="ChEBI" id="CHEBI:15378"/>
        <dbReference type="ChEBI" id="CHEBI:16810"/>
        <dbReference type="ChEBI" id="CHEBI:57287"/>
        <dbReference type="ChEBI" id="CHEBI:57288"/>
        <dbReference type="ChEBI" id="CHEBI:58884"/>
        <dbReference type="EC" id="2.3.3.14"/>
    </reaction>
</comment>
<feature type="domain" description="Pyruvate carboxyltransferase" evidence="7">
    <location>
        <begin position="1"/>
        <end position="82"/>
    </location>
</feature>
<dbReference type="PANTHER" id="PTHR42880:SF1">
    <property type="entry name" value="ISOPROPYLMALATE_HOMOCITRATE_CITRAMALATE SYNTHASE FAMILY PROTEIN"/>
    <property type="match status" value="1"/>
</dbReference>
<dbReference type="InterPro" id="IPR013785">
    <property type="entry name" value="Aldolase_TIM"/>
</dbReference>
<dbReference type="GO" id="GO:0004410">
    <property type="term" value="F:homocitrate synthase activity"/>
    <property type="evidence" value="ECO:0007669"/>
    <property type="project" value="UniProtKB-EC"/>
</dbReference>
<evidence type="ECO:0000256" key="4">
    <source>
        <dbReference type="ARBA" id="ARBA00020735"/>
    </source>
</evidence>
<evidence type="ECO:0000256" key="1">
    <source>
        <dbReference type="ARBA" id="ARBA00003050"/>
    </source>
</evidence>
<dbReference type="EC" id="2.3.3.14" evidence="3"/>
<dbReference type="PROSITE" id="PS50991">
    <property type="entry name" value="PYR_CT"/>
    <property type="match status" value="1"/>
</dbReference>
<name>A0A7W6WG49_9HYPH</name>
<evidence type="ECO:0000256" key="2">
    <source>
        <dbReference type="ARBA" id="ARBA00006154"/>
    </source>
</evidence>
<dbReference type="InterPro" id="IPR002034">
    <property type="entry name" value="AIPM/Hcit_synth_CS"/>
</dbReference>
<comment type="similarity">
    <text evidence="2">Belongs to the alpha-IPM synthase/homocitrate synthase family.</text>
</comment>
<accession>A0A7W6WG49</accession>
<reference evidence="8 9" key="1">
    <citation type="submission" date="2020-08" db="EMBL/GenBank/DDBJ databases">
        <title>Genomic Encyclopedia of Type Strains, Phase IV (KMG-V): Genome sequencing to study the core and pangenomes of soil and plant-associated prokaryotes.</title>
        <authorList>
            <person name="Whitman W."/>
        </authorList>
    </citation>
    <scope>NUCLEOTIDE SEQUENCE [LARGE SCALE GENOMIC DNA]</scope>
    <source>
        <strain evidence="8 9">SEMIA 402</strain>
    </source>
</reference>
<evidence type="ECO:0000256" key="3">
    <source>
        <dbReference type="ARBA" id="ARBA00012974"/>
    </source>
</evidence>
<sequence length="95" mass="9714">MTFELVSQLTAQSQIDLEFHAHNDFGLAAANTLAATRAGVGHASVTVGGLGERADNAALEEVAAVPAVLDGASTGIDLTAFRSSPPMWRAPPAGR</sequence>
<dbReference type="Gene3D" id="3.20.20.70">
    <property type="entry name" value="Aldolase class I"/>
    <property type="match status" value="1"/>
</dbReference>
<evidence type="ECO:0000313" key="9">
    <source>
        <dbReference type="Proteomes" id="UP000533641"/>
    </source>
</evidence>
<dbReference type="Pfam" id="PF00682">
    <property type="entry name" value="HMGL-like"/>
    <property type="match status" value="1"/>
</dbReference>
<dbReference type="SUPFAM" id="SSF51569">
    <property type="entry name" value="Aldolase"/>
    <property type="match status" value="1"/>
</dbReference>
<gene>
    <name evidence="8" type="ORF">GGE12_004417</name>
</gene>
<dbReference type="EMBL" id="JACIGM010000009">
    <property type="protein sequence ID" value="MBB4276620.1"/>
    <property type="molecule type" value="Genomic_DNA"/>
</dbReference>
<evidence type="ECO:0000313" key="8">
    <source>
        <dbReference type="EMBL" id="MBB4276620.1"/>
    </source>
</evidence>
<dbReference type="InterPro" id="IPR000891">
    <property type="entry name" value="PYR_CT"/>
</dbReference>
<dbReference type="AlphaFoldDB" id="A0A7W6WG49"/>
<evidence type="ECO:0000256" key="5">
    <source>
        <dbReference type="ARBA" id="ARBA00022679"/>
    </source>
</evidence>
<evidence type="ECO:0000256" key="6">
    <source>
        <dbReference type="ARBA" id="ARBA00048019"/>
    </source>
</evidence>
<dbReference type="PROSITE" id="PS00816">
    <property type="entry name" value="AIPM_HOMOCIT_SYNTH_2"/>
    <property type="match status" value="1"/>
</dbReference>
<dbReference type="GO" id="GO:0019752">
    <property type="term" value="P:carboxylic acid metabolic process"/>
    <property type="evidence" value="ECO:0007669"/>
    <property type="project" value="InterPro"/>
</dbReference>
<protein>
    <recommendedName>
        <fullName evidence="4">Homocitrate synthase</fullName>
        <ecNumber evidence="3">2.3.3.14</ecNumber>
    </recommendedName>
</protein>
<proteinExistence type="inferred from homology"/>
<dbReference type="PANTHER" id="PTHR42880">
    <property type="entry name" value="HOMOCITRATE SYNTHASE"/>
    <property type="match status" value="1"/>
</dbReference>